<comment type="caution">
    <text evidence="1">The sequence shown here is derived from an EMBL/GenBank/DDBJ whole genome shotgun (WGS) entry which is preliminary data.</text>
</comment>
<dbReference type="EMBL" id="JAAIUW010000002">
    <property type="protein sequence ID" value="KAF7842030.1"/>
    <property type="molecule type" value="Genomic_DNA"/>
</dbReference>
<evidence type="ECO:0000313" key="2">
    <source>
        <dbReference type="Proteomes" id="UP000634136"/>
    </source>
</evidence>
<protein>
    <submittedName>
        <fullName evidence="1">Uncharacterized protein</fullName>
    </submittedName>
</protein>
<evidence type="ECO:0000313" key="1">
    <source>
        <dbReference type="EMBL" id="KAF7842030.1"/>
    </source>
</evidence>
<accession>A0A834XCM0</accession>
<dbReference type="AlphaFoldDB" id="A0A834XCM0"/>
<proteinExistence type="predicted"/>
<gene>
    <name evidence="1" type="ORF">G2W53_004328</name>
</gene>
<dbReference type="Proteomes" id="UP000634136">
    <property type="component" value="Unassembled WGS sequence"/>
</dbReference>
<sequence>MIHLPWNHETHSSIKATRIPKYNAKRWV</sequence>
<name>A0A834XCM0_9FABA</name>
<keyword evidence="2" id="KW-1185">Reference proteome</keyword>
<reference evidence="1" key="1">
    <citation type="submission" date="2020-09" db="EMBL/GenBank/DDBJ databases">
        <title>Genome-Enabled Discovery of Anthraquinone Biosynthesis in Senna tora.</title>
        <authorList>
            <person name="Kang S.-H."/>
            <person name="Pandey R.P."/>
            <person name="Lee C.-M."/>
            <person name="Sim J.-S."/>
            <person name="Jeong J.-T."/>
            <person name="Choi B.-S."/>
            <person name="Jung M."/>
            <person name="Ginzburg D."/>
            <person name="Zhao K."/>
            <person name="Won S.Y."/>
            <person name="Oh T.-J."/>
            <person name="Yu Y."/>
            <person name="Kim N.-H."/>
            <person name="Lee O.R."/>
            <person name="Lee T.-H."/>
            <person name="Bashyal P."/>
            <person name="Kim T.-S."/>
            <person name="Lee W.-H."/>
            <person name="Kawkins C."/>
            <person name="Kim C.-K."/>
            <person name="Kim J.S."/>
            <person name="Ahn B.O."/>
            <person name="Rhee S.Y."/>
            <person name="Sohng J.K."/>
        </authorList>
    </citation>
    <scope>NUCLEOTIDE SEQUENCE</scope>
    <source>
        <tissue evidence="1">Leaf</tissue>
    </source>
</reference>
<organism evidence="1 2">
    <name type="scientific">Senna tora</name>
    <dbReference type="NCBI Taxonomy" id="362788"/>
    <lineage>
        <taxon>Eukaryota</taxon>
        <taxon>Viridiplantae</taxon>
        <taxon>Streptophyta</taxon>
        <taxon>Embryophyta</taxon>
        <taxon>Tracheophyta</taxon>
        <taxon>Spermatophyta</taxon>
        <taxon>Magnoliopsida</taxon>
        <taxon>eudicotyledons</taxon>
        <taxon>Gunneridae</taxon>
        <taxon>Pentapetalae</taxon>
        <taxon>rosids</taxon>
        <taxon>fabids</taxon>
        <taxon>Fabales</taxon>
        <taxon>Fabaceae</taxon>
        <taxon>Caesalpinioideae</taxon>
        <taxon>Cassia clade</taxon>
        <taxon>Senna</taxon>
    </lineage>
</organism>